<dbReference type="Pfam" id="PF13180">
    <property type="entry name" value="PDZ_2"/>
    <property type="match status" value="1"/>
</dbReference>
<dbReference type="InterPro" id="IPR001478">
    <property type="entry name" value="PDZ"/>
</dbReference>
<dbReference type="EC" id="3.4.21.53" evidence="1"/>
<evidence type="ECO:0000259" key="2">
    <source>
        <dbReference type="PROSITE" id="PS51786"/>
    </source>
</evidence>
<dbReference type="Proteomes" id="UP000664601">
    <property type="component" value="Unassembled WGS sequence"/>
</dbReference>
<dbReference type="Gene3D" id="3.30.230.10">
    <property type="match status" value="1"/>
</dbReference>
<accession>A0ABS3LBL7</accession>
<dbReference type="InterPro" id="IPR008269">
    <property type="entry name" value="Lon_proteolytic"/>
</dbReference>
<evidence type="ECO:0000313" key="3">
    <source>
        <dbReference type="EMBL" id="MBO1307033.1"/>
    </source>
</evidence>
<dbReference type="InterPro" id="IPR027065">
    <property type="entry name" value="Lon_Prtase"/>
</dbReference>
<protein>
    <recommendedName>
        <fullName evidence="1">endopeptidase La</fullName>
        <ecNumber evidence="1">3.4.21.53</ecNumber>
    </recommendedName>
</protein>
<organism evidence="3 4">
    <name type="scientific">Candidatus Enterococcus moelleringii</name>
    <dbReference type="NCBI Taxonomy" id="2815325"/>
    <lineage>
        <taxon>Bacteria</taxon>
        <taxon>Bacillati</taxon>
        <taxon>Bacillota</taxon>
        <taxon>Bacilli</taxon>
        <taxon>Lactobacillales</taxon>
        <taxon>Enterococcaceae</taxon>
        <taxon>Enterococcus</taxon>
    </lineage>
</organism>
<evidence type="ECO:0000256" key="1">
    <source>
        <dbReference type="PROSITE-ProRule" id="PRU01122"/>
    </source>
</evidence>
<comment type="similarity">
    <text evidence="1">Belongs to the peptidase S16 family.</text>
</comment>
<dbReference type="Pfam" id="PF05362">
    <property type="entry name" value="Lon_C"/>
    <property type="match status" value="1"/>
</dbReference>
<keyword evidence="1" id="KW-0378">Hydrolase</keyword>
<evidence type="ECO:0000313" key="4">
    <source>
        <dbReference type="Proteomes" id="UP000664601"/>
    </source>
</evidence>
<feature type="domain" description="Lon proteolytic" evidence="2">
    <location>
        <begin position="205"/>
        <end position="324"/>
    </location>
</feature>
<feature type="active site" evidence="1">
    <location>
        <position position="213"/>
    </location>
</feature>
<dbReference type="SUPFAM" id="SSF54211">
    <property type="entry name" value="Ribosomal protein S5 domain 2-like"/>
    <property type="match status" value="1"/>
</dbReference>
<comment type="caution">
    <text evidence="3">The sequence shown here is derived from an EMBL/GenBank/DDBJ whole genome shotgun (WGS) entry which is preliminary data.</text>
</comment>
<feature type="active site" evidence="1">
    <location>
        <position position="258"/>
    </location>
</feature>
<dbReference type="NCBIfam" id="NF041438">
    <property type="entry name" value="SepM_fam_S16"/>
    <property type="match status" value="1"/>
</dbReference>
<comment type="catalytic activity">
    <reaction evidence="1">
        <text>Hydrolysis of proteins in presence of ATP.</text>
        <dbReference type="EC" id="3.4.21.53"/>
    </reaction>
</comment>
<dbReference type="InterPro" id="IPR020568">
    <property type="entry name" value="Ribosomal_Su5_D2-typ_SF"/>
</dbReference>
<keyword evidence="1" id="KW-0645">Protease</keyword>
<dbReference type="InterPro" id="IPR014721">
    <property type="entry name" value="Ribsml_uS5_D2-typ_fold_subgr"/>
</dbReference>
<dbReference type="PROSITE" id="PS51786">
    <property type="entry name" value="LON_PROTEOLYTIC"/>
    <property type="match status" value="1"/>
</dbReference>
<proteinExistence type="inferred from homology"/>
<reference evidence="3 4" key="1">
    <citation type="submission" date="2021-03" db="EMBL/GenBank/DDBJ databases">
        <title>Enterococcal diversity collection.</title>
        <authorList>
            <person name="Gilmore M.S."/>
            <person name="Schwartzman J."/>
            <person name="Van Tyne D."/>
            <person name="Martin M."/>
            <person name="Earl A.M."/>
            <person name="Manson A.L."/>
            <person name="Straub T."/>
            <person name="Salamzade R."/>
            <person name="Saavedra J."/>
            <person name="Lebreton F."/>
            <person name="Prichula J."/>
            <person name="Schaufler K."/>
            <person name="Gaca A."/>
            <person name="Sgardioli B."/>
            <person name="Wagenaar J."/>
            <person name="Strong T."/>
        </authorList>
    </citation>
    <scope>NUCLEOTIDE SEQUENCE [LARGE SCALE GENOMIC DNA]</scope>
    <source>
        <strain evidence="3 4">669A</strain>
    </source>
</reference>
<gene>
    <name evidence="3" type="ORF">JZO70_12725</name>
</gene>
<dbReference type="EMBL" id="JAFREM010000018">
    <property type="protein sequence ID" value="MBO1307033.1"/>
    <property type="molecule type" value="Genomic_DNA"/>
</dbReference>
<keyword evidence="4" id="KW-1185">Reference proteome</keyword>
<name>A0ABS3LBL7_9ENTE</name>
<keyword evidence="1" id="KW-0720">Serine protease</keyword>
<dbReference type="PANTHER" id="PTHR10046">
    <property type="entry name" value="ATP DEPENDENT LON PROTEASE FAMILY MEMBER"/>
    <property type="match status" value="1"/>
</dbReference>
<sequence>MIVPIPYYVEQPGATIDLKDLITVNKEKDDDAGSFSLTSVGIRQATAFSALIAHFKPFEDVVSADELTGGSTNEEYEQMQQFYMESSQNAAIEQALKLADKPYELEYKGVYVLGVEKTSNFFNEVSVGDTVTQVDGKSFTSSQEFMEYVKSQKVGQKVTITFTHDGETKEATEKLIELPSDKKPGIGITLTDHTEIKSDENIDINAGNIGGPSAGLMFTLEIYEQLVGKDIRHGENIAGTGTISSDGTVGRIGGIDKKVASAVESGAKVFFAPDDEITDEMKEVEPDIKTNYQEANAAAKKIGTDMKIVPVKNVQDALDYLAKMK</sequence>